<keyword evidence="2" id="KW-1185">Reference proteome</keyword>
<dbReference type="Proteomes" id="UP000735302">
    <property type="component" value="Unassembled WGS sequence"/>
</dbReference>
<dbReference type="EMBL" id="BLXT01003580">
    <property type="protein sequence ID" value="GFO02377.1"/>
    <property type="molecule type" value="Genomic_DNA"/>
</dbReference>
<evidence type="ECO:0000313" key="1">
    <source>
        <dbReference type="EMBL" id="GFO02377.1"/>
    </source>
</evidence>
<gene>
    <name evidence="1" type="ORF">PoB_002888200</name>
</gene>
<comment type="caution">
    <text evidence="1">The sequence shown here is derived from an EMBL/GenBank/DDBJ whole genome shotgun (WGS) entry which is preliminary data.</text>
</comment>
<proteinExistence type="predicted"/>
<dbReference type="AlphaFoldDB" id="A0AAV4A541"/>
<reference evidence="1 2" key="1">
    <citation type="journal article" date="2021" name="Elife">
        <title>Chloroplast acquisition without the gene transfer in kleptoplastic sea slugs, Plakobranchus ocellatus.</title>
        <authorList>
            <person name="Maeda T."/>
            <person name="Takahashi S."/>
            <person name="Yoshida T."/>
            <person name="Shimamura S."/>
            <person name="Takaki Y."/>
            <person name="Nagai Y."/>
            <person name="Toyoda A."/>
            <person name="Suzuki Y."/>
            <person name="Arimoto A."/>
            <person name="Ishii H."/>
            <person name="Satoh N."/>
            <person name="Nishiyama T."/>
            <person name="Hasebe M."/>
            <person name="Maruyama T."/>
            <person name="Minagawa J."/>
            <person name="Obokata J."/>
            <person name="Shigenobu S."/>
        </authorList>
    </citation>
    <scope>NUCLEOTIDE SEQUENCE [LARGE SCALE GENOMIC DNA]</scope>
</reference>
<protein>
    <submittedName>
        <fullName evidence="1">Uncharacterized protein</fullName>
    </submittedName>
</protein>
<organism evidence="1 2">
    <name type="scientific">Plakobranchus ocellatus</name>
    <dbReference type="NCBI Taxonomy" id="259542"/>
    <lineage>
        <taxon>Eukaryota</taxon>
        <taxon>Metazoa</taxon>
        <taxon>Spiralia</taxon>
        <taxon>Lophotrochozoa</taxon>
        <taxon>Mollusca</taxon>
        <taxon>Gastropoda</taxon>
        <taxon>Heterobranchia</taxon>
        <taxon>Euthyneura</taxon>
        <taxon>Panpulmonata</taxon>
        <taxon>Sacoglossa</taxon>
        <taxon>Placobranchoidea</taxon>
        <taxon>Plakobranchidae</taxon>
        <taxon>Plakobranchus</taxon>
    </lineage>
</organism>
<sequence>MFMLYRLTEEDYYFHPKSSSYYLFECDCSFCPYPSLATPAPASALCSQLFTSAQSGPSRLASASPARSCLPFSDHPCPSLTILDHACPNQTSLPVAAYTCPTLESLHLPSLSRL</sequence>
<accession>A0AAV4A541</accession>
<evidence type="ECO:0000313" key="2">
    <source>
        <dbReference type="Proteomes" id="UP000735302"/>
    </source>
</evidence>
<name>A0AAV4A541_9GAST</name>